<dbReference type="EMBL" id="MN739495">
    <property type="protein sequence ID" value="QHT08420.1"/>
    <property type="molecule type" value="Genomic_DNA"/>
</dbReference>
<accession>A0A6C0CWU9</accession>
<dbReference type="InterPro" id="IPR029063">
    <property type="entry name" value="SAM-dependent_MTases_sf"/>
</dbReference>
<dbReference type="InterPro" id="IPR006342">
    <property type="entry name" value="FkbM_mtfrase"/>
</dbReference>
<evidence type="ECO:0000313" key="1">
    <source>
        <dbReference type="EMBL" id="QHT08420.1"/>
    </source>
</evidence>
<proteinExistence type="predicted"/>
<protein>
    <recommendedName>
        <fullName evidence="2">Methyltransferase FkbM domain-containing protein</fullName>
    </recommendedName>
</protein>
<evidence type="ECO:0008006" key="2">
    <source>
        <dbReference type="Google" id="ProtNLM"/>
    </source>
</evidence>
<reference evidence="1" key="1">
    <citation type="journal article" date="2020" name="Nature">
        <title>Giant virus diversity and host interactions through global metagenomics.</title>
        <authorList>
            <person name="Schulz F."/>
            <person name="Roux S."/>
            <person name="Paez-Espino D."/>
            <person name="Jungbluth S."/>
            <person name="Walsh D.A."/>
            <person name="Denef V.J."/>
            <person name="McMahon K.D."/>
            <person name="Konstantinidis K.T."/>
            <person name="Eloe-Fadrosh E.A."/>
            <person name="Kyrpides N.C."/>
            <person name="Woyke T."/>
        </authorList>
    </citation>
    <scope>NUCLEOTIDE SEQUENCE</scope>
    <source>
        <strain evidence="1">GVMAG-M-3300022752-66</strain>
    </source>
</reference>
<dbReference type="SUPFAM" id="SSF53335">
    <property type="entry name" value="S-adenosyl-L-methionine-dependent methyltransferases"/>
    <property type="match status" value="1"/>
</dbReference>
<dbReference type="Gene3D" id="3.40.50.150">
    <property type="entry name" value="Vaccinia Virus protein VP39"/>
    <property type="match status" value="1"/>
</dbReference>
<dbReference type="AlphaFoldDB" id="A0A6C0CWU9"/>
<organism evidence="1">
    <name type="scientific">viral metagenome</name>
    <dbReference type="NCBI Taxonomy" id="1070528"/>
    <lineage>
        <taxon>unclassified sequences</taxon>
        <taxon>metagenomes</taxon>
        <taxon>organismal metagenomes</taxon>
    </lineage>
</organism>
<sequence>MLIKYGYQDKIVDITDICFSKLVRNNILTIPADDIVRGNIFPDPAFGEIKTLYIVDDNNNTTEYDNQKTVKIDITTNVVTVLDYEVVKSKLANIQSKLKINYGSFHNEIEEQRMATNYLTGYEKVLEIGANIGRNSLIIAHILNEKNNSDFVSLECDQFLANILTQNRDLNNLKFHVESSALSKRQLIQQKPDDPQSLYDTNHFCHFNYHTVESDVLYDGYTVVNTLTFDELRAKYNIDFDTLILDCEGAFYYILNDMPEILDNIKLIIVENDYAELVHKIRVDAILKKNNFYVDYVEGGGWGACRTFFYQVWKKDVVV</sequence>
<dbReference type="NCBIfam" id="TIGR01444">
    <property type="entry name" value="fkbM_fam"/>
    <property type="match status" value="1"/>
</dbReference>
<name>A0A6C0CWU9_9ZZZZ</name>